<sequence>MPHIFPPQFFKSVLFAITFFLEIYASGSDTISGQKLLGSSFGIPGPNVTYDYVIVGGGNAGLVLANRLSESGAHTVAVIEAGSFYEISNGNHSQVPRYMWDGGSTTFEDVNPLVDWNFKTEPEEGIGGKQIHYPRGKTLGGSTARNNMIYQRGTKGSYKKWAEGVGDKSYKWESFSRWFDKSTTFHPADMSKRWSNSTPMHDPAGSRATSGPVDISYGNWVLPFTSWAFRAVQALGMRQIPGWLDGDLIGSSWDVRTVNPDTQIRASAETAFLRPALKRPNLIVHHSTMAVKILFSGTEAVGVWCNTLGKEYILSAKKEVILSAGAIQSPQLLMVSGIGPRKILSSFNIPIIKDAPGVGMGLEDHPAVGITFKIRAVSSTALDTLAKHEAATLEFLESGSGPLTSTGMDILAWEKLPRRLLPNSTSKDLGKSPTDWPDLEYIVSSIYPGQPPDKDDYAGLTAILVNTFSRGSISIPSGSMFDQPIIHVGLLGDYRDREIAIAAVRRMREILAQPSLDQILVGGESVPGDGLNTDEEIWKYIQSSSRTISHASCTCRMGKINDPMAVVNSKGQVFGVGKLRVVDLSAIPFLPPGHPMATVYALAEKLSDDILNGGLPRPILLDQSLKYRI</sequence>
<proteinExistence type="inferred from homology"/>
<dbReference type="InterPro" id="IPR000172">
    <property type="entry name" value="GMC_OxRdtase_N"/>
</dbReference>
<evidence type="ECO:0000256" key="2">
    <source>
        <dbReference type="ARBA" id="ARBA00023180"/>
    </source>
</evidence>
<dbReference type="InterPro" id="IPR036188">
    <property type="entry name" value="FAD/NAD-bd_sf"/>
</dbReference>
<evidence type="ECO:0000259" key="5">
    <source>
        <dbReference type="PROSITE" id="PS00624"/>
    </source>
</evidence>
<dbReference type="OrthoDB" id="269227at2759"/>
<dbReference type="Proteomes" id="UP000240883">
    <property type="component" value="Unassembled WGS sequence"/>
</dbReference>
<dbReference type="Gene3D" id="3.50.50.60">
    <property type="entry name" value="FAD/NAD(P)-binding domain"/>
    <property type="match status" value="1"/>
</dbReference>
<evidence type="ECO:0000313" key="7">
    <source>
        <dbReference type="Proteomes" id="UP000240883"/>
    </source>
</evidence>
<evidence type="ECO:0000256" key="1">
    <source>
        <dbReference type="ARBA" id="ARBA00010790"/>
    </source>
</evidence>
<dbReference type="PANTHER" id="PTHR11552:SF138">
    <property type="entry name" value="DEHYDROGENASE PKFF-RELATED"/>
    <property type="match status" value="1"/>
</dbReference>
<keyword evidence="7" id="KW-1185">Reference proteome</keyword>
<dbReference type="Pfam" id="PF00732">
    <property type="entry name" value="GMC_oxred_N"/>
    <property type="match status" value="1"/>
</dbReference>
<dbReference type="PANTHER" id="PTHR11552">
    <property type="entry name" value="GLUCOSE-METHANOL-CHOLINE GMC OXIDOREDUCTASE"/>
    <property type="match status" value="1"/>
</dbReference>
<protein>
    <submittedName>
        <fullName evidence="6">Alcohol oxidase</fullName>
    </submittedName>
</protein>
<dbReference type="PIRSF" id="PIRSF000137">
    <property type="entry name" value="Alcohol_oxidase"/>
    <property type="match status" value="1"/>
</dbReference>
<comment type="similarity">
    <text evidence="1">Belongs to the GMC oxidoreductase family.</text>
</comment>
<keyword evidence="4" id="KW-0732">Signal</keyword>
<feature type="domain" description="Glucose-methanol-choline oxidoreductase N-terminal" evidence="5">
    <location>
        <begin position="325"/>
        <end position="339"/>
    </location>
</feature>
<accession>A0A2T2N6W2</accession>
<evidence type="ECO:0000256" key="3">
    <source>
        <dbReference type="PIRSR" id="PIRSR000137-1"/>
    </source>
</evidence>
<dbReference type="InterPro" id="IPR007867">
    <property type="entry name" value="GMC_OxRtase_C"/>
</dbReference>
<keyword evidence="2" id="KW-0325">Glycoprotein</keyword>
<dbReference type="Gene3D" id="3.30.560.10">
    <property type="entry name" value="Glucose Oxidase, domain 3"/>
    <property type="match status" value="1"/>
</dbReference>
<evidence type="ECO:0000313" key="6">
    <source>
        <dbReference type="EMBL" id="PSN61153.1"/>
    </source>
</evidence>
<dbReference type="AlphaFoldDB" id="A0A2T2N6W2"/>
<feature type="active site" description="Proton donor" evidence="3">
    <location>
        <position position="550"/>
    </location>
</feature>
<feature type="signal peptide" evidence="4">
    <location>
        <begin position="1"/>
        <end position="25"/>
    </location>
</feature>
<dbReference type="GO" id="GO:0016614">
    <property type="term" value="F:oxidoreductase activity, acting on CH-OH group of donors"/>
    <property type="evidence" value="ECO:0007669"/>
    <property type="project" value="InterPro"/>
</dbReference>
<dbReference type="Pfam" id="PF05199">
    <property type="entry name" value="GMC_oxred_C"/>
    <property type="match status" value="1"/>
</dbReference>
<name>A0A2T2N6W2_CORCC</name>
<dbReference type="GO" id="GO:0050660">
    <property type="term" value="F:flavin adenine dinucleotide binding"/>
    <property type="evidence" value="ECO:0007669"/>
    <property type="project" value="InterPro"/>
</dbReference>
<gene>
    <name evidence="6" type="ORF">BS50DRAFT_534389</name>
</gene>
<dbReference type="SUPFAM" id="SSF51905">
    <property type="entry name" value="FAD/NAD(P)-binding domain"/>
    <property type="match status" value="1"/>
</dbReference>
<organism evidence="6 7">
    <name type="scientific">Corynespora cassiicola Philippines</name>
    <dbReference type="NCBI Taxonomy" id="1448308"/>
    <lineage>
        <taxon>Eukaryota</taxon>
        <taxon>Fungi</taxon>
        <taxon>Dikarya</taxon>
        <taxon>Ascomycota</taxon>
        <taxon>Pezizomycotina</taxon>
        <taxon>Dothideomycetes</taxon>
        <taxon>Pleosporomycetidae</taxon>
        <taxon>Pleosporales</taxon>
        <taxon>Corynesporascaceae</taxon>
        <taxon>Corynespora</taxon>
    </lineage>
</organism>
<dbReference type="SUPFAM" id="SSF54373">
    <property type="entry name" value="FAD-linked reductases, C-terminal domain"/>
    <property type="match status" value="1"/>
</dbReference>
<reference evidence="6 7" key="1">
    <citation type="journal article" date="2018" name="Front. Microbiol.">
        <title>Genome-Wide Analysis of Corynespora cassiicola Leaf Fall Disease Putative Effectors.</title>
        <authorList>
            <person name="Lopez D."/>
            <person name="Ribeiro S."/>
            <person name="Label P."/>
            <person name="Fumanal B."/>
            <person name="Venisse J.S."/>
            <person name="Kohler A."/>
            <person name="de Oliveira R.R."/>
            <person name="Labutti K."/>
            <person name="Lipzen A."/>
            <person name="Lail K."/>
            <person name="Bauer D."/>
            <person name="Ohm R.A."/>
            <person name="Barry K.W."/>
            <person name="Spatafora J."/>
            <person name="Grigoriev I.V."/>
            <person name="Martin F.M."/>
            <person name="Pujade-Renaud V."/>
        </authorList>
    </citation>
    <scope>NUCLEOTIDE SEQUENCE [LARGE SCALE GENOMIC DNA]</scope>
    <source>
        <strain evidence="6 7">Philippines</strain>
    </source>
</reference>
<dbReference type="PROSITE" id="PS00624">
    <property type="entry name" value="GMC_OXRED_2"/>
    <property type="match status" value="1"/>
</dbReference>
<dbReference type="InterPro" id="IPR012132">
    <property type="entry name" value="GMC_OxRdtase"/>
</dbReference>
<evidence type="ECO:0000256" key="4">
    <source>
        <dbReference type="SAM" id="SignalP"/>
    </source>
</evidence>
<feature type="active site" description="Proton acceptor" evidence="3">
    <location>
        <position position="594"/>
    </location>
</feature>
<dbReference type="GO" id="GO:0044550">
    <property type="term" value="P:secondary metabolite biosynthetic process"/>
    <property type="evidence" value="ECO:0007669"/>
    <property type="project" value="TreeGrafter"/>
</dbReference>
<dbReference type="EMBL" id="KZ678145">
    <property type="protein sequence ID" value="PSN61153.1"/>
    <property type="molecule type" value="Genomic_DNA"/>
</dbReference>
<feature type="chain" id="PRO_5015650022" evidence="4">
    <location>
        <begin position="26"/>
        <end position="629"/>
    </location>
</feature>
<dbReference type="STRING" id="1448308.A0A2T2N6W2"/>